<evidence type="ECO:0000256" key="1">
    <source>
        <dbReference type="ARBA" id="ARBA00005254"/>
    </source>
</evidence>
<dbReference type="Gene3D" id="3.90.226.10">
    <property type="entry name" value="2-enoyl-CoA Hydratase, Chain A, domain 1"/>
    <property type="match status" value="1"/>
</dbReference>
<dbReference type="SUPFAM" id="SSF52096">
    <property type="entry name" value="ClpP/crotonase"/>
    <property type="match status" value="1"/>
</dbReference>
<evidence type="ECO:0000313" key="3">
    <source>
        <dbReference type="Proteomes" id="UP000460221"/>
    </source>
</evidence>
<dbReference type="InterPro" id="IPR014748">
    <property type="entry name" value="Enoyl-CoA_hydra_C"/>
</dbReference>
<protein>
    <submittedName>
        <fullName evidence="2">Enoyl-CoA hydratase</fullName>
        <ecNumber evidence="2">4.2.1.17</ecNumber>
    </submittedName>
</protein>
<reference evidence="2 3" key="1">
    <citation type="submission" date="2019-11" db="EMBL/GenBank/DDBJ databases">
        <authorList>
            <person name="Jiang L.-Q."/>
        </authorList>
    </citation>
    <scope>NUCLEOTIDE SEQUENCE [LARGE SCALE GENOMIC DNA]</scope>
    <source>
        <strain evidence="2 3">YIM 132087</strain>
    </source>
</reference>
<dbReference type="GO" id="GO:0004300">
    <property type="term" value="F:enoyl-CoA hydratase activity"/>
    <property type="evidence" value="ECO:0007669"/>
    <property type="project" value="UniProtKB-EC"/>
</dbReference>
<keyword evidence="2" id="KW-0456">Lyase</keyword>
<dbReference type="InterPro" id="IPR001753">
    <property type="entry name" value="Enoyl-CoA_hydra/iso"/>
</dbReference>
<accession>A0A7K1FP73</accession>
<comment type="caution">
    <text evidence="2">The sequence shown here is derived from an EMBL/GenBank/DDBJ whole genome shotgun (WGS) entry which is preliminary data.</text>
</comment>
<dbReference type="Proteomes" id="UP000460221">
    <property type="component" value="Unassembled WGS sequence"/>
</dbReference>
<sequence>MPDYEFLSYSVTDRVATLLLDRPDKLNAFTHAMGVELVDVMDRIDADDDVRAVVVTGAGRAFCAGADLSDGTAIFENKNPGEFRMERDADYGGIVTRRFFESTKPLIAAINGPAVGMGATITLPMDIRLASDTAKIGFVFSRRGLVPEAASSFFLTRVVGISQAAEWVYSGRVFGADEALSAGLVKSVHAPEDLLPRAYELAHELIDASSAVSVAVSRRMLWQMLAFGTPELAHELDSRGIFHLGRADDVKEGVLSFLEKRPAEFPMRVSTDLPQYVRDWQRLGSTEALIAYERSQLAPEGV</sequence>
<dbReference type="AlphaFoldDB" id="A0A7K1FP73"/>
<keyword evidence="3" id="KW-1185">Reference proteome</keyword>
<comment type="similarity">
    <text evidence="1">Belongs to the enoyl-CoA hydratase/isomerase family.</text>
</comment>
<proteinExistence type="inferred from homology"/>
<name>A0A7K1FP73_9ACTN</name>
<dbReference type="Pfam" id="PF00378">
    <property type="entry name" value="ECH_1"/>
    <property type="match status" value="1"/>
</dbReference>
<dbReference type="PANTHER" id="PTHR43684">
    <property type="match status" value="1"/>
</dbReference>
<dbReference type="NCBIfam" id="NF006109">
    <property type="entry name" value="PRK08260.1"/>
    <property type="match status" value="1"/>
</dbReference>
<dbReference type="Gene3D" id="1.10.12.10">
    <property type="entry name" value="Lyase 2-enoyl-coa Hydratase, Chain A, domain 2"/>
    <property type="match status" value="1"/>
</dbReference>
<organism evidence="2 3">
    <name type="scientific">Nakamurella alba</name>
    <dbReference type="NCBI Taxonomy" id="2665158"/>
    <lineage>
        <taxon>Bacteria</taxon>
        <taxon>Bacillati</taxon>
        <taxon>Actinomycetota</taxon>
        <taxon>Actinomycetes</taxon>
        <taxon>Nakamurellales</taxon>
        <taxon>Nakamurellaceae</taxon>
        <taxon>Nakamurella</taxon>
    </lineage>
</organism>
<dbReference type="RefSeq" id="WP_154769950.1">
    <property type="nucleotide sequence ID" value="NZ_WLYK01000008.1"/>
</dbReference>
<evidence type="ECO:0000313" key="2">
    <source>
        <dbReference type="EMBL" id="MTD15952.1"/>
    </source>
</evidence>
<dbReference type="EC" id="4.2.1.17" evidence="2"/>
<dbReference type="EMBL" id="WLYK01000008">
    <property type="protein sequence ID" value="MTD15952.1"/>
    <property type="molecule type" value="Genomic_DNA"/>
</dbReference>
<dbReference type="PANTHER" id="PTHR43684:SF4">
    <property type="entry name" value="ENOYL-COA HYDRATASE_ISOMERASE FAMILY PROTEIN (AFU_ORTHOLOGUE AFUA_1G01890)"/>
    <property type="match status" value="1"/>
</dbReference>
<gene>
    <name evidence="2" type="ORF">GIS00_18615</name>
</gene>
<dbReference type="CDD" id="cd06558">
    <property type="entry name" value="crotonase-like"/>
    <property type="match status" value="1"/>
</dbReference>
<dbReference type="InterPro" id="IPR051053">
    <property type="entry name" value="ECH/Chromodomain_protein"/>
</dbReference>
<dbReference type="InterPro" id="IPR029045">
    <property type="entry name" value="ClpP/crotonase-like_dom_sf"/>
</dbReference>